<gene>
    <name evidence="1" type="ORF">C823_04513</name>
</gene>
<reference evidence="1 2" key="1">
    <citation type="journal article" date="2014" name="Genome Announc.">
        <title>Draft genome sequences of the altered schaedler flora, a defined bacterial community from gnotobiotic mice.</title>
        <authorList>
            <person name="Wannemuehler M.J."/>
            <person name="Overstreet A.M."/>
            <person name="Ward D.V."/>
            <person name="Phillips G.J."/>
        </authorList>
    </citation>
    <scope>NUCLEOTIDE SEQUENCE [LARGE SCALE GENOMIC DNA]</scope>
    <source>
        <strain evidence="1 2">ASF492</strain>
    </source>
</reference>
<evidence type="ECO:0000313" key="2">
    <source>
        <dbReference type="Proteomes" id="UP000012589"/>
    </source>
</evidence>
<dbReference type="HOGENOM" id="CLU_181451_0_0_9"/>
<protein>
    <submittedName>
        <fullName evidence="1">Uncharacterized protein</fullName>
    </submittedName>
</protein>
<dbReference type="EMBL" id="AQFT01000132">
    <property type="protein sequence ID" value="EMZ21514.1"/>
    <property type="molecule type" value="Genomic_DNA"/>
</dbReference>
<name>N2AB06_9FIRM</name>
<organism evidence="1 2">
    <name type="scientific">Eubacterium plexicaudatum ASF492</name>
    <dbReference type="NCBI Taxonomy" id="1235802"/>
    <lineage>
        <taxon>Bacteria</taxon>
        <taxon>Bacillati</taxon>
        <taxon>Bacillota</taxon>
        <taxon>Clostridia</taxon>
        <taxon>Eubacteriales</taxon>
        <taxon>Eubacteriaceae</taxon>
        <taxon>Eubacterium</taxon>
    </lineage>
</organism>
<proteinExistence type="predicted"/>
<dbReference type="Proteomes" id="UP000012589">
    <property type="component" value="Unassembled WGS sequence"/>
</dbReference>
<dbReference type="STRING" id="1235802.C823_04513"/>
<comment type="caution">
    <text evidence="1">The sequence shown here is derived from an EMBL/GenBank/DDBJ whole genome shotgun (WGS) entry which is preliminary data.</text>
</comment>
<sequence length="77" mass="9266">MFDFRIIDLSDGNQIIRRDLKTPYSALTPIQYIEYTNMETQLYIADRQKKKFLKEAERRRKLARNPFVRFACFCGLV</sequence>
<dbReference type="OrthoDB" id="2054996at2"/>
<dbReference type="PATRIC" id="fig|1235802.3.peg.4803"/>
<accession>N2AB06</accession>
<dbReference type="AlphaFoldDB" id="N2AB06"/>
<evidence type="ECO:0000313" key="1">
    <source>
        <dbReference type="EMBL" id="EMZ21514.1"/>
    </source>
</evidence>
<keyword evidence="2" id="KW-1185">Reference proteome</keyword>